<sequence length="142" mass="15653">MTTSTWTTTLSPDVDAFFAEYAARGANPDADSGEHFAEEFLTLDPNQARVLARGTLVAALPARRQLFAKAGIGPLQLADASQLDLDARHVLVRAAWTAERTGAQRLRIESTFLLRRDEGRLRIVVYLNHHDMVALLSQPAAR</sequence>
<reference evidence="1" key="1">
    <citation type="submission" date="2021-01" db="EMBL/GenBank/DDBJ databases">
        <title>Whole genome shotgun sequence of Rugosimonospora africana NBRC 104875.</title>
        <authorList>
            <person name="Komaki H."/>
            <person name="Tamura T."/>
        </authorList>
    </citation>
    <scope>NUCLEOTIDE SEQUENCE</scope>
    <source>
        <strain evidence="1">NBRC 104875</strain>
    </source>
</reference>
<dbReference type="EMBL" id="BONZ01000106">
    <property type="protein sequence ID" value="GIH20847.1"/>
    <property type="molecule type" value="Genomic_DNA"/>
</dbReference>
<dbReference type="Proteomes" id="UP000642748">
    <property type="component" value="Unassembled WGS sequence"/>
</dbReference>
<accession>A0A8J3VVN2</accession>
<keyword evidence="2" id="KW-1185">Reference proteome</keyword>
<evidence type="ECO:0000313" key="1">
    <source>
        <dbReference type="EMBL" id="GIH20847.1"/>
    </source>
</evidence>
<comment type="caution">
    <text evidence="1">The sequence shown here is derived from an EMBL/GenBank/DDBJ whole genome shotgun (WGS) entry which is preliminary data.</text>
</comment>
<proteinExistence type="predicted"/>
<name>A0A8J3VVN2_9ACTN</name>
<gene>
    <name evidence="1" type="ORF">Raf01_90190</name>
</gene>
<dbReference type="RefSeq" id="WP_203924255.1">
    <property type="nucleotide sequence ID" value="NZ_BONZ01000106.1"/>
</dbReference>
<evidence type="ECO:0000313" key="2">
    <source>
        <dbReference type="Proteomes" id="UP000642748"/>
    </source>
</evidence>
<protein>
    <recommendedName>
        <fullName evidence="3">SnoaL-like domain-containing protein</fullName>
    </recommendedName>
</protein>
<dbReference type="AlphaFoldDB" id="A0A8J3VVN2"/>
<organism evidence="1 2">
    <name type="scientific">Rugosimonospora africana</name>
    <dbReference type="NCBI Taxonomy" id="556532"/>
    <lineage>
        <taxon>Bacteria</taxon>
        <taxon>Bacillati</taxon>
        <taxon>Actinomycetota</taxon>
        <taxon>Actinomycetes</taxon>
        <taxon>Micromonosporales</taxon>
        <taxon>Micromonosporaceae</taxon>
        <taxon>Rugosimonospora</taxon>
    </lineage>
</organism>
<evidence type="ECO:0008006" key="3">
    <source>
        <dbReference type="Google" id="ProtNLM"/>
    </source>
</evidence>